<gene>
    <name evidence="1" type="ORF">IF188_11215</name>
</gene>
<dbReference type="Proteomes" id="UP000598426">
    <property type="component" value="Unassembled WGS sequence"/>
</dbReference>
<protein>
    <recommendedName>
        <fullName evidence="3">Alpha/beta hydrolase</fullName>
    </recommendedName>
</protein>
<proteinExistence type="predicted"/>
<keyword evidence="2" id="KW-1185">Reference proteome</keyword>
<sequence>MLRDVAAEVAALQKLVATAGSTAQGRARAAFAAAMSKIPVVDRATGEDVHDLDARIDGYLTALPFAAGSHVRAGYEATAGGVFSWNTGVDYARALRESGRWSEVDAAYRQAGLSLEGDLRTLADAERLAADTETVEFVERTASFTGELTVPVLSLSTTGDGAGSTQDDEAYRITVREAGEQSQLRQAFVRAEGHCTFTGAEEAAVFETMFARLADGTWPATSPRALSERAASIEAGSALELGAVRFGTAGHGGTPARMWDVDDWGTYSG</sequence>
<dbReference type="RefSeq" id="WP_191171886.1">
    <property type="nucleotide sequence ID" value="NZ_JACXZS010000006.1"/>
</dbReference>
<dbReference type="EMBL" id="JACXZS010000006">
    <property type="protein sequence ID" value="MBD3942266.1"/>
    <property type="molecule type" value="Genomic_DNA"/>
</dbReference>
<organism evidence="1 2">
    <name type="scientific">Microbacterium helvum</name>
    <dbReference type="NCBI Taxonomy" id="2773713"/>
    <lineage>
        <taxon>Bacteria</taxon>
        <taxon>Bacillati</taxon>
        <taxon>Actinomycetota</taxon>
        <taxon>Actinomycetes</taxon>
        <taxon>Micrococcales</taxon>
        <taxon>Microbacteriaceae</taxon>
        <taxon>Microbacterium</taxon>
    </lineage>
</organism>
<evidence type="ECO:0000313" key="1">
    <source>
        <dbReference type="EMBL" id="MBD3942266.1"/>
    </source>
</evidence>
<evidence type="ECO:0008006" key="3">
    <source>
        <dbReference type="Google" id="ProtNLM"/>
    </source>
</evidence>
<accession>A0ABR8NT99</accession>
<reference evidence="1 2" key="1">
    <citation type="submission" date="2020-09" db="EMBL/GenBank/DDBJ databases">
        <title>Isolation and identification of active actinomycetes.</title>
        <authorList>
            <person name="Li X."/>
        </authorList>
    </citation>
    <scope>NUCLEOTIDE SEQUENCE [LARGE SCALE GENOMIC DNA]</scope>
    <source>
        <strain evidence="1 2">NEAU-LLC</strain>
    </source>
</reference>
<name>A0ABR8NT99_9MICO</name>
<comment type="caution">
    <text evidence="1">The sequence shown here is derived from an EMBL/GenBank/DDBJ whole genome shotgun (WGS) entry which is preliminary data.</text>
</comment>
<evidence type="ECO:0000313" key="2">
    <source>
        <dbReference type="Proteomes" id="UP000598426"/>
    </source>
</evidence>